<dbReference type="Pfam" id="PF09605">
    <property type="entry name" value="Trep_Strep"/>
    <property type="match status" value="1"/>
</dbReference>
<name>A0A1H5SER7_XYLRU</name>
<evidence type="ECO:0000256" key="1">
    <source>
        <dbReference type="SAM" id="Phobius"/>
    </source>
</evidence>
<feature type="transmembrane region" description="Helical" evidence="1">
    <location>
        <begin position="60"/>
        <end position="78"/>
    </location>
</feature>
<evidence type="ECO:0000313" key="2">
    <source>
        <dbReference type="EMBL" id="SEF49005.1"/>
    </source>
</evidence>
<dbReference type="PROSITE" id="PS51257">
    <property type="entry name" value="PROKAR_LIPOPROTEIN"/>
    <property type="match status" value="1"/>
</dbReference>
<dbReference type="EMBL" id="FNUV01000001">
    <property type="protein sequence ID" value="SEF49005.1"/>
    <property type="molecule type" value="Genomic_DNA"/>
</dbReference>
<feature type="transmembrane region" description="Helical" evidence="1">
    <location>
        <begin position="34"/>
        <end position="53"/>
    </location>
</feature>
<dbReference type="Proteomes" id="UP000236735">
    <property type="component" value="Unassembled WGS sequence"/>
</dbReference>
<evidence type="ECO:0000313" key="3">
    <source>
        <dbReference type="Proteomes" id="UP000236735"/>
    </source>
</evidence>
<protein>
    <submittedName>
        <fullName evidence="2">Hypothetical integral membrane protein (Trep_Strep)</fullName>
    </submittedName>
</protein>
<keyword evidence="1" id="KW-0472">Membrane</keyword>
<reference evidence="2 3" key="1">
    <citation type="submission" date="2016-10" db="EMBL/GenBank/DDBJ databases">
        <authorList>
            <person name="de Groot N.N."/>
        </authorList>
    </citation>
    <scope>NUCLEOTIDE SEQUENCE [LARGE SCALE GENOMIC DNA]</scope>
    <source>
        <strain evidence="2 3">AR32</strain>
    </source>
</reference>
<sequence length="182" mass="19711">MKTTNYRGIIGFTVLYAVTSFACAFTGFIHPWCWIVAFPALAALLGAYSYCEVAVRWRKFGVGTLLSVVLGGFLLAMGECDLTQSGLMVVAGIVSDGVRLSLGNDDIQSLRFSYPILSVGLIAWIMKLWTDTEWYIQGATEELNAAYAQGLEQLSGVWGLALAIAATAVAAYLGVRIRLRLV</sequence>
<feature type="transmembrane region" description="Helical" evidence="1">
    <location>
        <begin position="156"/>
        <end position="175"/>
    </location>
</feature>
<keyword evidence="1" id="KW-0812">Transmembrane</keyword>
<dbReference type="InterPro" id="IPR011733">
    <property type="entry name" value="CHP02185_IM"/>
</dbReference>
<dbReference type="AlphaFoldDB" id="A0A1H5SER7"/>
<proteinExistence type="predicted"/>
<gene>
    <name evidence="2" type="ORF">SAMN05216354_0649</name>
</gene>
<accession>A0A1H5SER7</accession>
<keyword evidence="1" id="KW-1133">Transmembrane helix</keyword>
<feature type="transmembrane region" description="Helical" evidence="1">
    <location>
        <begin position="9"/>
        <end position="28"/>
    </location>
</feature>
<dbReference type="RefSeq" id="WP_091768111.1">
    <property type="nucleotide sequence ID" value="NZ_FNUV01000001.1"/>
</dbReference>
<organism evidence="2 3">
    <name type="scientific">Xylanibacter ruminicola</name>
    <name type="common">Prevotella ruminicola</name>
    <dbReference type="NCBI Taxonomy" id="839"/>
    <lineage>
        <taxon>Bacteria</taxon>
        <taxon>Pseudomonadati</taxon>
        <taxon>Bacteroidota</taxon>
        <taxon>Bacteroidia</taxon>
        <taxon>Bacteroidales</taxon>
        <taxon>Prevotellaceae</taxon>
        <taxon>Xylanibacter</taxon>
    </lineage>
</organism>